<protein>
    <submittedName>
        <fullName evidence="1">7489_t:CDS:1</fullName>
    </submittedName>
</protein>
<dbReference type="Proteomes" id="UP001153678">
    <property type="component" value="Unassembled WGS sequence"/>
</dbReference>
<reference evidence="1" key="1">
    <citation type="submission" date="2022-08" db="EMBL/GenBank/DDBJ databases">
        <authorList>
            <person name="Kallberg Y."/>
            <person name="Tangrot J."/>
            <person name="Rosling A."/>
        </authorList>
    </citation>
    <scope>NUCLEOTIDE SEQUENCE</scope>
    <source>
        <strain evidence="1">Wild A</strain>
    </source>
</reference>
<organism evidence="1 2">
    <name type="scientific">Funneliformis geosporum</name>
    <dbReference type="NCBI Taxonomy" id="1117311"/>
    <lineage>
        <taxon>Eukaryota</taxon>
        <taxon>Fungi</taxon>
        <taxon>Fungi incertae sedis</taxon>
        <taxon>Mucoromycota</taxon>
        <taxon>Glomeromycotina</taxon>
        <taxon>Glomeromycetes</taxon>
        <taxon>Glomerales</taxon>
        <taxon>Glomeraceae</taxon>
        <taxon>Funneliformis</taxon>
    </lineage>
</organism>
<accession>A0A9W4X410</accession>
<sequence length="97" mass="11314">MNQNILENQINDHINDEFFDNIPELEEDFTFLYDNNAINEAFTFVLNTTLLKLISKWISIVAKSDDIQMQEKGLKSIISALQTFDCFDFNEDNNKNS</sequence>
<evidence type="ECO:0000313" key="2">
    <source>
        <dbReference type="Proteomes" id="UP001153678"/>
    </source>
</evidence>
<dbReference type="EMBL" id="CAMKVN010003506">
    <property type="protein sequence ID" value="CAI2184909.1"/>
    <property type="molecule type" value="Genomic_DNA"/>
</dbReference>
<name>A0A9W4X410_9GLOM</name>
<comment type="caution">
    <text evidence="1">The sequence shown here is derived from an EMBL/GenBank/DDBJ whole genome shotgun (WGS) entry which is preliminary data.</text>
</comment>
<dbReference type="AlphaFoldDB" id="A0A9W4X410"/>
<keyword evidence="2" id="KW-1185">Reference proteome</keyword>
<evidence type="ECO:0000313" key="1">
    <source>
        <dbReference type="EMBL" id="CAI2184909.1"/>
    </source>
</evidence>
<proteinExistence type="predicted"/>
<gene>
    <name evidence="1" type="ORF">FWILDA_LOCUS11812</name>
</gene>